<dbReference type="InterPro" id="IPR001296">
    <property type="entry name" value="Glyco_trans_1"/>
</dbReference>
<dbReference type="EMBL" id="JAHWDP010000002">
    <property type="protein sequence ID" value="MBW2937718.1"/>
    <property type="molecule type" value="Genomic_DNA"/>
</dbReference>
<dbReference type="Proteomes" id="UP001138686">
    <property type="component" value="Unassembled WGS sequence"/>
</dbReference>
<reference evidence="2" key="1">
    <citation type="submission" date="2021-07" db="EMBL/GenBank/DDBJ databases">
        <title>Aureisphaera sp. CAU 1614 isolated from sea sediment.</title>
        <authorList>
            <person name="Kim W."/>
        </authorList>
    </citation>
    <scope>NUCLEOTIDE SEQUENCE</scope>
    <source>
        <strain evidence="2">CAU 1614</strain>
    </source>
</reference>
<comment type="caution">
    <text evidence="2">The sequence shown here is derived from an EMBL/GenBank/DDBJ whole genome shotgun (WGS) entry which is preliminary data.</text>
</comment>
<evidence type="ECO:0000313" key="3">
    <source>
        <dbReference type="Proteomes" id="UP001138686"/>
    </source>
</evidence>
<gene>
    <name evidence="2" type="ORF">KXJ69_06340</name>
</gene>
<accession>A0A9X1FNZ3</accession>
<evidence type="ECO:0000259" key="1">
    <source>
        <dbReference type="Pfam" id="PF00534"/>
    </source>
</evidence>
<sequence length="390" mass="44432">MKVLHINTNDRGGAATAIIRIHLGLLKKGVDSKILFLNKRKNVPQSYAFINTNSKWRRIILKIRGLFQTSAKSIMDNNPEVEWFSLPTSPYDISQHRLYKEADIIQLNWVSGFLDEPSFFKKNTKPVVWRMPDLYACGGGYHYEKGFPFSKLKPLLERNEKVRSRALKNSSITFIPISEWVKSKAEDSPIISQFPKQVIHNGLDFSVWKPEDKLEARKHFQIPLDKKVLLIGADIAHVQRKGFQIAIDAIQTLNTHEISTVVFGNYKEKLPEGFLTLGKIQSETELARLYSAADYFIMPSIEEAFGQVTIEALSCGLPVISFPNGGSLDIIKPNINGIFASNFSKEALADAIKEAFQISFNSEIIIRDVRKRFHIEDKVETYLSLYQRLL</sequence>
<organism evidence="2 3">
    <name type="scientific">Halomarinibacterium sedimenti</name>
    <dbReference type="NCBI Taxonomy" id="2857106"/>
    <lineage>
        <taxon>Bacteria</taxon>
        <taxon>Pseudomonadati</taxon>
        <taxon>Bacteroidota</taxon>
        <taxon>Flavobacteriia</taxon>
        <taxon>Flavobacteriales</taxon>
        <taxon>Flavobacteriaceae</taxon>
        <taxon>Halomarinibacterium</taxon>
    </lineage>
</organism>
<name>A0A9X1FNZ3_9FLAO</name>
<dbReference type="PANTHER" id="PTHR12526:SF637">
    <property type="entry name" value="GLYCOSYLTRANSFERASE EPSF-RELATED"/>
    <property type="match status" value="1"/>
</dbReference>
<feature type="domain" description="Glycosyl transferase family 1" evidence="1">
    <location>
        <begin position="214"/>
        <end position="357"/>
    </location>
</feature>
<keyword evidence="3" id="KW-1185">Reference proteome</keyword>
<proteinExistence type="predicted"/>
<keyword evidence="2" id="KW-0328">Glycosyltransferase</keyword>
<dbReference type="PANTHER" id="PTHR12526">
    <property type="entry name" value="GLYCOSYLTRANSFERASE"/>
    <property type="match status" value="1"/>
</dbReference>
<keyword evidence="2" id="KW-0808">Transferase</keyword>
<dbReference type="RefSeq" id="WP_219052132.1">
    <property type="nucleotide sequence ID" value="NZ_JAHWDP010000002.1"/>
</dbReference>
<evidence type="ECO:0000313" key="2">
    <source>
        <dbReference type="EMBL" id="MBW2937718.1"/>
    </source>
</evidence>
<dbReference type="EC" id="2.4.-.-" evidence="2"/>
<dbReference type="AlphaFoldDB" id="A0A9X1FNZ3"/>
<protein>
    <submittedName>
        <fullName evidence="2">Glycosyltransferase</fullName>
        <ecNumber evidence="2">2.4.-.-</ecNumber>
    </submittedName>
</protein>
<dbReference type="Pfam" id="PF00534">
    <property type="entry name" value="Glycos_transf_1"/>
    <property type="match status" value="1"/>
</dbReference>
<dbReference type="GO" id="GO:0016757">
    <property type="term" value="F:glycosyltransferase activity"/>
    <property type="evidence" value="ECO:0007669"/>
    <property type="project" value="UniProtKB-KW"/>
</dbReference>